<dbReference type="CDD" id="cd10527">
    <property type="entry name" value="SET_LSMT"/>
    <property type="match status" value="1"/>
</dbReference>
<keyword evidence="3" id="KW-1185">Reference proteome</keyword>
<comment type="caution">
    <text evidence="2">The sequence shown here is derived from an EMBL/GenBank/DDBJ whole genome shotgun (WGS) entry which is preliminary data.</text>
</comment>
<name>K0T0E0_THAOC</name>
<dbReference type="InterPro" id="IPR050600">
    <property type="entry name" value="SETD3_SETD6_MTase"/>
</dbReference>
<dbReference type="GO" id="GO:0016279">
    <property type="term" value="F:protein-lysine N-methyltransferase activity"/>
    <property type="evidence" value="ECO:0007669"/>
    <property type="project" value="TreeGrafter"/>
</dbReference>
<dbReference type="PANTHER" id="PTHR13271">
    <property type="entry name" value="UNCHARACTERIZED PUTATIVE METHYLTRANSFERASE"/>
    <property type="match status" value="1"/>
</dbReference>
<dbReference type="Gene3D" id="3.90.1410.10">
    <property type="entry name" value="set domain protein methyltransferase, domain 1"/>
    <property type="match status" value="1"/>
</dbReference>
<dbReference type="SUPFAM" id="SSF82199">
    <property type="entry name" value="SET domain"/>
    <property type="match status" value="1"/>
</dbReference>
<dbReference type="PANTHER" id="PTHR13271:SF137">
    <property type="entry name" value="SET DOMAIN-CONTAINING PROTEIN"/>
    <property type="match status" value="1"/>
</dbReference>
<accession>K0T0E0</accession>
<sequence>MTQLCTVTNNFPNAKIRGFESLEQSRSKKSGISGEVGSGGARARAGDSRRRLGGRGRQSSVLGLRRTIGRAPTMLPRRVLNATTLLLLLIATQCRAFTTDDGRRPKTRRSGTARYIATVSGTQTISIDISEDAQRDLDRLHEWSYNCGIEQADFQLAGQEIDGHLDVSSTAASYTPAGSPVLYVPQEVILSATSAREEFGHLEAVENLLQSNGNGEYIPHFYLMLKILVELERGTESPYYSYLNSLPRYFSNGVAMTLFCYTCLPPLVAKLCKQERTLFNTLSVAPSLLVPWLSDEVKGDEKMWRFAYQIVQTRGMHTPSGDYCIPPMADYMNHGSVDHNVELAFDGYGNCLATTTADVPAGCELKLNYGEHGPSLFLSRYGFLDDGSPSTFCKLIPRKVTEEMEDLGYSHDRMLFYSTGDVSEEVFDVLLYILLGEDGAVGAGLQSQLHGAHVSGDHDAKRSMHERYYHRTMTRLIEHVDEFLASLDELERIANYGAQEATGRYPRLPLILRHNEFVRRIFLVK</sequence>
<reference evidence="2 3" key="1">
    <citation type="journal article" date="2012" name="Genome Biol.">
        <title>Genome and low-iron response of an oceanic diatom adapted to chronic iron limitation.</title>
        <authorList>
            <person name="Lommer M."/>
            <person name="Specht M."/>
            <person name="Roy A.S."/>
            <person name="Kraemer L."/>
            <person name="Andreson R."/>
            <person name="Gutowska M.A."/>
            <person name="Wolf J."/>
            <person name="Bergner S.V."/>
            <person name="Schilhabel M.B."/>
            <person name="Klostermeier U.C."/>
            <person name="Beiko R.G."/>
            <person name="Rosenstiel P."/>
            <person name="Hippler M."/>
            <person name="Laroche J."/>
        </authorList>
    </citation>
    <scope>NUCLEOTIDE SEQUENCE [LARGE SCALE GENOMIC DNA]</scope>
    <source>
        <strain evidence="2 3">CCMP1005</strain>
    </source>
</reference>
<proteinExistence type="predicted"/>
<evidence type="ECO:0000313" key="2">
    <source>
        <dbReference type="EMBL" id="EJK66716.1"/>
    </source>
</evidence>
<feature type="region of interest" description="Disordered" evidence="1">
    <location>
        <begin position="22"/>
        <end position="58"/>
    </location>
</feature>
<dbReference type="InterPro" id="IPR046341">
    <property type="entry name" value="SET_dom_sf"/>
</dbReference>
<dbReference type="Proteomes" id="UP000266841">
    <property type="component" value="Unassembled WGS sequence"/>
</dbReference>
<evidence type="ECO:0000313" key="3">
    <source>
        <dbReference type="Proteomes" id="UP000266841"/>
    </source>
</evidence>
<dbReference type="EMBL" id="AGNL01014434">
    <property type="protein sequence ID" value="EJK66716.1"/>
    <property type="molecule type" value="Genomic_DNA"/>
</dbReference>
<evidence type="ECO:0008006" key="4">
    <source>
        <dbReference type="Google" id="ProtNLM"/>
    </source>
</evidence>
<dbReference type="AlphaFoldDB" id="K0T0E0"/>
<protein>
    <recommendedName>
        <fullName evidence="4">SET domain-containing protein</fullName>
    </recommendedName>
</protein>
<evidence type="ECO:0000256" key="1">
    <source>
        <dbReference type="SAM" id="MobiDB-lite"/>
    </source>
</evidence>
<gene>
    <name evidence="2" type="ORF">THAOC_12336</name>
</gene>
<organism evidence="2 3">
    <name type="scientific">Thalassiosira oceanica</name>
    <name type="common">Marine diatom</name>
    <dbReference type="NCBI Taxonomy" id="159749"/>
    <lineage>
        <taxon>Eukaryota</taxon>
        <taxon>Sar</taxon>
        <taxon>Stramenopiles</taxon>
        <taxon>Ochrophyta</taxon>
        <taxon>Bacillariophyta</taxon>
        <taxon>Coscinodiscophyceae</taxon>
        <taxon>Thalassiosirophycidae</taxon>
        <taxon>Thalassiosirales</taxon>
        <taxon>Thalassiosiraceae</taxon>
        <taxon>Thalassiosira</taxon>
    </lineage>
</organism>